<organism evidence="2 3">
    <name type="scientific">Protopolystoma xenopodis</name>
    <dbReference type="NCBI Taxonomy" id="117903"/>
    <lineage>
        <taxon>Eukaryota</taxon>
        <taxon>Metazoa</taxon>
        <taxon>Spiralia</taxon>
        <taxon>Lophotrochozoa</taxon>
        <taxon>Platyhelminthes</taxon>
        <taxon>Monogenea</taxon>
        <taxon>Polyopisthocotylea</taxon>
        <taxon>Polystomatidea</taxon>
        <taxon>Polystomatidae</taxon>
        <taxon>Protopolystoma</taxon>
    </lineage>
</organism>
<evidence type="ECO:0000313" key="2">
    <source>
        <dbReference type="EMBL" id="VEL24508.1"/>
    </source>
</evidence>
<sequence>MGQVPDDDVRRGGDPALLLLPLEQRRLHGRRLPAVLRPRVPASLAASQGQCARRRRLRCTVGRFRQARRPIFHGHQPRSRQQSGQVEWAHSKRRRRGDVFRRRERLRDRQTARPTALAAHASPDAVDAHDRPPSQRRPRRPVAVRRRGTFASETPANVDVRQTCLSMATLRASATTTFADADANVDANADANADADADAGRGLQSLQPSSARRAADRPRLPRLSAQLDRRWADLADAHFAVGSGGAGEHSAHLPHTIHHGRLHSHRGCGLLHLGVEGLPQVVLLLLRHTLHHRLRRHCTG</sequence>
<evidence type="ECO:0000313" key="3">
    <source>
        <dbReference type="Proteomes" id="UP000784294"/>
    </source>
</evidence>
<protein>
    <submittedName>
        <fullName evidence="2">Uncharacterized protein</fullName>
    </submittedName>
</protein>
<gene>
    <name evidence="2" type="ORF">PXEA_LOCUS17948</name>
</gene>
<proteinExistence type="predicted"/>
<dbReference type="AlphaFoldDB" id="A0A3S5AIC0"/>
<accession>A0A3S5AIC0</accession>
<feature type="compositionally biased region" description="Basic residues" evidence="1">
    <location>
        <begin position="134"/>
        <end position="148"/>
    </location>
</feature>
<name>A0A3S5AIC0_9PLAT</name>
<feature type="region of interest" description="Disordered" evidence="1">
    <location>
        <begin position="68"/>
        <end position="154"/>
    </location>
</feature>
<dbReference type="Proteomes" id="UP000784294">
    <property type="component" value="Unassembled WGS sequence"/>
</dbReference>
<reference evidence="2" key="1">
    <citation type="submission" date="2018-11" db="EMBL/GenBank/DDBJ databases">
        <authorList>
            <consortium name="Pathogen Informatics"/>
        </authorList>
    </citation>
    <scope>NUCLEOTIDE SEQUENCE</scope>
</reference>
<feature type="compositionally biased region" description="Basic residues" evidence="1">
    <location>
        <begin position="68"/>
        <end position="78"/>
    </location>
</feature>
<evidence type="ECO:0000256" key="1">
    <source>
        <dbReference type="SAM" id="MobiDB-lite"/>
    </source>
</evidence>
<dbReference type="EMBL" id="CAAALY010068122">
    <property type="protein sequence ID" value="VEL24508.1"/>
    <property type="molecule type" value="Genomic_DNA"/>
</dbReference>
<feature type="compositionally biased region" description="Basic and acidic residues" evidence="1">
    <location>
        <begin position="97"/>
        <end position="111"/>
    </location>
</feature>
<feature type="region of interest" description="Disordered" evidence="1">
    <location>
        <begin position="196"/>
        <end position="221"/>
    </location>
</feature>
<comment type="caution">
    <text evidence="2">The sequence shown here is derived from an EMBL/GenBank/DDBJ whole genome shotgun (WGS) entry which is preliminary data.</text>
</comment>
<keyword evidence="3" id="KW-1185">Reference proteome</keyword>